<feature type="chain" id="PRO_5047203155" description="Peptidase S8" evidence="10">
    <location>
        <begin position="21"/>
        <end position="868"/>
    </location>
</feature>
<dbReference type="PANTHER" id="PTHR43806:SF66">
    <property type="entry name" value="SERIN ENDOPEPTIDASE"/>
    <property type="match status" value="1"/>
</dbReference>
<organism evidence="14 15">
    <name type="scientific">Deinococcus malanensis</name>
    <dbReference type="NCBI Taxonomy" id="1706855"/>
    <lineage>
        <taxon>Bacteria</taxon>
        <taxon>Thermotogati</taxon>
        <taxon>Deinococcota</taxon>
        <taxon>Deinococci</taxon>
        <taxon>Deinococcales</taxon>
        <taxon>Deinococcaceae</taxon>
        <taxon>Deinococcus</taxon>
    </lineage>
</organism>
<dbReference type="InterPro" id="IPR003137">
    <property type="entry name" value="PA_domain"/>
</dbReference>
<dbReference type="SUPFAM" id="SSF52743">
    <property type="entry name" value="Subtilisin-like"/>
    <property type="match status" value="1"/>
</dbReference>
<dbReference type="Proteomes" id="UP000647587">
    <property type="component" value="Unassembled WGS sequence"/>
</dbReference>
<dbReference type="PRINTS" id="PR00723">
    <property type="entry name" value="SUBTILISIN"/>
</dbReference>
<dbReference type="InterPro" id="IPR036852">
    <property type="entry name" value="Peptidase_S8/S53_dom_sf"/>
</dbReference>
<dbReference type="InterPro" id="IPR010435">
    <property type="entry name" value="C5a/SBT2-like_Fn3"/>
</dbReference>
<gene>
    <name evidence="14" type="ORF">GCM10008955_04380</name>
</gene>
<keyword evidence="2" id="KW-0134">Cell wall</keyword>
<evidence type="ECO:0000256" key="6">
    <source>
        <dbReference type="ARBA" id="ARBA00022801"/>
    </source>
</evidence>
<dbReference type="InterPro" id="IPR046450">
    <property type="entry name" value="PA_dom_sf"/>
</dbReference>
<feature type="signal peptide" evidence="10">
    <location>
        <begin position="1"/>
        <end position="20"/>
    </location>
</feature>
<dbReference type="InterPro" id="IPR015500">
    <property type="entry name" value="Peptidase_S8_subtilisin-rel"/>
</dbReference>
<keyword evidence="4 8" id="KW-0645">Protease</keyword>
<dbReference type="SUPFAM" id="SSF52025">
    <property type="entry name" value="PA domain"/>
    <property type="match status" value="1"/>
</dbReference>
<comment type="similarity">
    <text evidence="1 8 9">Belongs to the peptidase S8 family.</text>
</comment>
<sequence>MKTQAYQRSAAMILLSLTLAACGTPSTPQVTVPVAAAPTPLIQGLSVPTTQVDNETAQNWFVEFRSKPTTKGGDRAAIAQERQIFRQQANAAGIKFQQRLEFERLWNGISIRIDPVDLGKIKDLDGVKAVYPVMDVALPELTPGEEPEMATAVSQTGVDTAQNEMGLTGKGVKIAIMDTGIDLDHPAFKGRVVAQYDLVGDAFTGGNTPVPGKDNVDDCGGHGTHVAGIAAAGGPVKGVAPEASLGVYRVFGCAGSTQADIMVQAMERALADGMDVLNMSIGSAFNSWPEYPTAVASSNLVDAGMVVAASIGNSGSGGVWAAGAPGVGEKVIGVANFMNSHVYLNEFVLSDGTKVGYQVASPSPTPPTSGSLPLAKTGTTTSAADACAALPANSLTGKAVLIRRGTCAFHTKAINAQNAGASAVILYNNAVGPLAASVAGTPAVTIPVVGVSDALGKTIDAFIAGTPSASMTWTAGAGSYLNPTGNLLDTSSSYGLAADLSLKPDLGAPGGLIRAAYPLNLAPSGYATLSGTSMASPHVAGVAALVLQAKREAGQTMRAEDMRGLLQNTATPRPWSNNSGQLDVVHRQGAGMVNVVNAINTTATVTPGKLSLGESESGVAPQTLTVTNRGTTPVTYTLSHTGARTTEGNYTVKSSGPGATATFSAGTLTVPAGGSAQVTVTVNPTAPNLSIYGGYIVFTPQGAGTPLRVPYAGFQGDYQDLKVLTSAPQLARFDATKNAYAPTTNHTFTMRDGDFPYFRMHLDHFARSIKLDVLEASTMQPVNTQFFNASTDEYLPRNSTATGFFAFGWDGMVSWSRGVSDNAQNKRKAVPNGQYVIRVTVLKALGQEGNSDHQETWTSPVLTVNASK</sequence>
<dbReference type="InterPro" id="IPR034187">
    <property type="entry name" value="Peptidases_S8_5"/>
</dbReference>
<evidence type="ECO:0000256" key="7">
    <source>
        <dbReference type="ARBA" id="ARBA00022825"/>
    </source>
</evidence>
<name>A0ABQ2EJS6_9DEIO</name>
<dbReference type="InterPro" id="IPR023828">
    <property type="entry name" value="Peptidase_S8_Ser-AS"/>
</dbReference>
<feature type="domain" description="C5a peptidase/Subtilisin-like protease SBT2-like Fn3-like" evidence="13">
    <location>
        <begin position="613"/>
        <end position="711"/>
    </location>
</feature>
<dbReference type="CDD" id="cd04818">
    <property type="entry name" value="PA_subtilisin_1"/>
    <property type="match status" value="1"/>
</dbReference>
<dbReference type="PROSITE" id="PS00137">
    <property type="entry name" value="SUBTILASE_HIS"/>
    <property type="match status" value="1"/>
</dbReference>
<dbReference type="Pfam" id="PF06280">
    <property type="entry name" value="fn3_5"/>
    <property type="match status" value="1"/>
</dbReference>
<feature type="domain" description="Peptidase S8/S53" evidence="11">
    <location>
        <begin position="169"/>
        <end position="591"/>
    </location>
</feature>
<dbReference type="Gene3D" id="3.40.50.200">
    <property type="entry name" value="Peptidase S8/S53 domain"/>
    <property type="match status" value="1"/>
</dbReference>
<keyword evidence="5 10" id="KW-0732">Signal</keyword>
<comment type="caution">
    <text evidence="14">The sequence shown here is derived from an EMBL/GenBank/DDBJ whole genome shotgun (WGS) entry which is preliminary data.</text>
</comment>
<dbReference type="PROSITE" id="PS51892">
    <property type="entry name" value="SUBTILASE"/>
    <property type="match status" value="1"/>
</dbReference>
<accession>A0ABQ2EJS6</accession>
<keyword evidence="6 8" id="KW-0378">Hydrolase</keyword>
<dbReference type="PROSITE" id="PS00138">
    <property type="entry name" value="SUBTILASE_SER"/>
    <property type="match status" value="1"/>
</dbReference>
<feature type="domain" description="PA" evidence="12">
    <location>
        <begin position="383"/>
        <end position="459"/>
    </location>
</feature>
<evidence type="ECO:0000259" key="13">
    <source>
        <dbReference type="Pfam" id="PF06280"/>
    </source>
</evidence>
<evidence type="ECO:0000259" key="12">
    <source>
        <dbReference type="Pfam" id="PF02225"/>
    </source>
</evidence>
<dbReference type="InterPro" id="IPR023827">
    <property type="entry name" value="Peptidase_S8_Asp-AS"/>
</dbReference>
<feature type="active site" description="Charge relay system" evidence="8">
    <location>
        <position position="222"/>
    </location>
</feature>
<evidence type="ECO:0000256" key="3">
    <source>
        <dbReference type="ARBA" id="ARBA00022525"/>
    </source>
</evidence>
<feature type="active site" description="Charge relay system" evidence="8">
    <location>
        <position position="178"/>
    </location>
</feature>
<dbReference type="EMBL" id="BMPP01000001">
    <property type="protein sequence ID" value="GGK14159.1"/>
    <property type="molecule type" value="Genomic_DNA"/>
</dbReference>
<evidence type="ECO:0000313" key="15">
    <source>
        <dbReference type="Proteomes" id="UP000647587"/>
    </source>
</evidence>
<dbReference type="InterPro" id="IPR050131">
    <property type="entry name" value="Peptidase_S8_subtilisin-like"/>
</dbReference>
<evidence type="ECO:0000256" key="9">
    <source>
        <dbReference type="RuleBase" id="RU003355"/>
    </source>
</evidence>
<evidence type="ECO:0000313" key="14">
    <source>
        <dbReference type="EMBL" id="GGK14159.1"/>
    </source>
</evidence>
<dbReference type="PANTHER" id="PTHR43806">
    <property type="entry name" value="PEPTIDASE S8"/>
    <property type="match status" value="1"/>
</dbReference>
<keyword evidence="3" id="KW-0964">Secreted</keyword>
<dbReference type="Gene3D" id="3.50.30.30">
    <property type="match status" value="1"/>
</dbReference>
<dbReference type="InterPro" id="IPR022398">
    <property type="entry name" value="Peptidase_S8_His-AS"/>
</dbReference>
<keyword evidence="7 8" id="KW-0720">Serine protease</keyword>
<reference evidence="15" key="1">
    <citation type="journal article" date="2019" name="Int. J. Syst. Evol. Microbiol.">
        <title>The Global Catalogue of Microorganisms (GCM) 10K type strain sequencing project: providing services to taxonomists for standard genome sequencing and annotation.</title>
        <authorList>
            <consortium name="The Broad Institute Genomics Platform"/>
            <consortium name="The Broad Institute Genome Sequencing Center for Infectious Disease"/>
            <person name="Wu L."/>
            <person name="Ma J."/>
        </authorList>
    </citation>
    <scope>NUCLEOTIDE SEQUENCE [LARGE SCALE GENOMIC DNA]</scope>
    <source>
        <strain evidence="15">JCM 30331</strain>
    </source>
</reference>
<dbReference type="PROSITE" id="PS51257">
    <property type="entry name" value="PROKAR_LIPOPROTEIN"/>
    <property type="match status" value="1"/>
</dbReference>
<evidence type="ECO:0000256" key="4">
    <source>
        <dbReference type="ARBA" id="ARBA00022670"/>
    </source>
</evidence>
<evidence type="ECO:0000259" key="11">
    <source>
        <dbReference type="Pfam" id="PF00082"/>
    </source>
</evidence>
<protein>
    <recommendedName>
        <fullName evidence="16">Peptidase S8</fullName>
    </recommendedName>
</protein>
<evidence type="ECO:0000256" key="10">
    <source>
        <dbReference type="SAM" id="SignalP"/>
    </source>
</evidence>
<evidence type="ECO:0000256" key="8">
    <source>
        <dbReference type="PROSITE-ProRule" id="PRU01240"/>
    </source>
</evidence>
<dbReference type="Gene3D" id="2.60.40.1710">
    <property type="entry name" value="Subtilisin-like superfamily"/>
    <property type="match status" value="1"/>
</dbReference>
<evidence type="ECO:0000256" key="1">
    <source>
        <dbReference type="ARBA" id="ARBA00011073"/>
    </source>
</evidence>
<dbReference type="Pfam" id="PF00082">
    <property type="entry name" value="Peptidase_S8"/>
    <property type="match status" value="1"/>
</dbReference>
<keyword evidence="15" id="KW-1185">Reference proteome</keyword>
<proteinExistence type="inferred from homology"/>
<evidence type="ECO:0008006" key="16">
    <source>
        <dbReference type="Google" id="ProtNLM"/>
    </source>
</evidence>
<dbReference type="InterPro" id="IPR000209">
    <property type="entry name" value="Peptidase_S8/S53_dom"/>
</dbReference>
<feature type="active site" description="Charge relay system" evidence="8">
    <location>
        <position position="533"/>
    </location>
</feature>
<dbReference type="PROSITE" id="PS00136">
    <property type="entry name" value="SUBTILASE_ASP"/>
    <property type="match status" value="1"/>
</dbReference>
<evidence type="ECO:0000256" key="2">
    <source>
        <dbReference type="ARBA" id="ARBA00022512"/>
    </source>
</evidence>
<dbReference type="CDD" id="cd07489">
    <property type="entry name" value="Peptidases_S8_5"/>
    <property type="match status" value="1"/>
</dbReference>
<dbReference type="Pfam" id="PF02225">
    <property type="entry name" value="PA"/>
    <property type="match status" value="1"/>
</dbReference>
<dbReference type="RefSeq" id="WP_189004090.1">
    <property type="nucleotide sequence ID" value="NZ_BMPP01000001.1"/>
</dbReference>
<evidence type="ECO:0000256" key="5">
    <source>
        <dbReference type="ARBA" id="ARBA00022729"/>
    </source>
</evidence>